<dbReference type="EMBL" id="SHKY01000001">
    <property type="protein sequence ID" value="RZU51973.1"/>
    <property type="molecule type" value="Genomic_DNA"/>
</dbReference>
<dbReference type="AlphaFoldDB" id="A0A4Q7ZND2"/>
<reference evidence="2 3" key="1">
    <citation type="submission" date="2019-02" db="EMBL/GenBank/DDBJ databases">
        <title>Sequencing the genomes of 1000 actinobacteria strains.</title>
        <authorList>
            <person name="Klenk H.-P."/>
        </authorList>
    </citation>
    <scope>NUCLEOTIDE SEQUENCE [LARGE SCALE GENOMIC DNA]</scope>
    <source>
        <strain evidence="2 3">DSM 45162</strain>
    </source>
</reference>
<evidence type="ECO:0000313" key="3">
    <source>
        <dbReference type="Proteomes" id="UP000292564"/>
    </source>
</evidence>
<evidence type="ECO:0000313" key="2">
    <source>
        <dbReference type="EMBL" id="RZU51973.1"/>
    </source>
</evidence>
<name>A0A4Q7ZND2_9ACTN</name>
<feature type="region of interest" description="Disordered" evidence="1">
    <location>
        <begin position="1"/>
        <end position="59"/>
    </location>
</feature>
<keyword evidence="3" id="KW-1185">Reference proteome</keyword>
<sequence>MLCANPPPTRARVTPNRHTGGMNECTERSEGREGMPGLLSMNECTERSEGREGMLAGAA</sequence>
<gene>
    <name evidence="2" type="ORF">EV385_3813</name>
</gene>
<comment type="caution">
    <text evidence="2">The sequence shown here is derived from an EMBL/GenBank/DDBJ whole genome shotgun (WGS) entry which is preliminary data.</text>
</comment>
<organism evidence="2 3">
    <name type="scientific">Krasilnikovia cinnamomea</name>
    <dbReference type="NCBI Taxonomy" id="349313"/>
    <lineage>
        <taxon>Bacteria</taxon>
        <taxon>Bacillati</taxon>
        <taxon>Actinomycetota</taxon>
        <taxon>Actinomycetes</taxon>
        <taxon>Micromonosporales</taxon>
        <taxon>Micromonosporaceae</taxon>
        <taxon>Krasilnikovia</taxon>
    </lineage>
</organism>
<protein>
    <submittedName>
        <fullName evidence="2">Uncharacterized protein</fullName>
    </submittedName>
</protein>
<evidence type="ECO:0000256" key="1">
    <source>
        <dbReference type="SAM" id="MobiDB-lite"/>
    </source>
</evidence>
<accession>A0A4Q7ZND2</accession>
<dbReference type="Proteomes" id="UP000292564">
    <property type="component" value="Unassembled WGS sequence"/>
</dbReference>
<proteinExistence type="predicted"/>